<dbReference type="EMBL" id="JAFFZM010000004">
    <property type="protein sequence ID" value="MBO8198446.1"/>
    <property type="molecule type" value="Genomic_DNA"/>
</dbReference>
<dbReference type="PANTHER" id="PTHR39332">
    <property type="entry name" value="BLL4707 PROTEIN"/>
    <property type="match status" value="1"/>
</dbReference>
<evidence type="ECO:0000313" key="1">
    <source>
        <dbReference type="EMBL" id="MBO8198446.1"/>
    </source>
</evidence>
<reference evidence="1 2" key="1">
    <citation type="submission" date="2021-02" db="EMBL/GenBank/DDBJ databases">
        <title>Streptomyces spirodelae sp. nov., isolated from duckweed.</title>
        <authorList>
            <person name="Saimee Y."/>
            <person name="Duangmal K."/>
        </authorList>
    </citation>
    <scope>NUCLEOTIDE SEQUENCE [LARGE SCALE GENOMIC DNA]</scope>
    <source>
        <strain evidence="1 2">DSM 42105</strain>
    </source>
</reference>
<keyword evidence="2" id="KW-1185">Reference proteome</keyword>
<dbReference type="InterPro" id="IPR019587">
    <property type="entry name" value="Polyketide_cyclase/dehydratase"/>
</dbReference>
<accession>A0ABS3XSR5</accession>
<dbReference type="InterPro" id="IPR023393">
    <property type="entry name" value="START-like_dom_sf"/>
</dbReference>
<comment type="caution">
    <text evidence="1">The sequence shown here is derived from an EMBL/GenBank/DDBJ whole genome shotgun (WGS) entry which is preliminary data.</text>
</comment>
<dbReference type="PANTHER" id="PTHR39332:SF7">
    <property type="entry name" value="SRPBCC FAMILY PROTEIN"/>
    <property type="match status" value="1"/>
</dbReference>
<proteinExistence type="predicted"/>
<sequence length="156" mass="17643">MEIKRKHTMYHSTIVDADPDTVWAEVRDPMKVVKIVSGAAAKNVHWAEGGAPERVPSRYDFTLAFCDGLVQQEVAGRNEMERSSTYRAVAPATGVSGYVATIRVRPITNERDRSYFEWSRELTIADDADPEVVERIIGMMENQADSVRDHFALRRT</sequence>
<name>A0ABS3XSR5_9ACTN</name>
<dbReference type="Proteomes" id="UP000721954">
    <property type="component" value="Unassembled WGS sequence"/>
</dbReference>
<dbReference type="GeneID" id="96258746"/>
<dbReference type="Pfam" id="PF10604">
    <property type="entry name" value="Polyketide_cyc2"/>
    <property type="match status" value="1"/>
</dbReference>
<organism evidence="1 2">
    <name type="scientific">Streptomyces smyrnaeus</name>
    <dbReference type="NCBI Taxonomy" id="1387713"/>
    <lineage>
        <taxon>Bacteria</taxon>
        <taxon>Bacillati</taxon>
        <taxon>Actinomycetota</taxon>
        <taxon>Actinomycetes</taxon>
        <taxon>Kitasatosporales</taxon>
        <taxon>Streptomycetaceae</taxon>
        <taxon>Streptomyces</taxon>
    </lineage>
</organism>
<protein>
    <submittedName>
        <fullName evidence="1">SRPBCC family protein</fullName>
    </submittedName>
</protein>
<dbReference type="Gene3D" id="3.30.530.20">
    <property type="match status" value="1"/>
</dbReference>
<gene>
    <name evidence="1" type="ORF">JW613_09020</name>
</gene>
<dbReference type="SUPFAM" id="SSF55961">
    <property type="entry name" value="Bet v1-like"/>
    <property type="match status" value="1"/>
</dbReference>
<dbReference type="RefSeq" id="WP_209210175.1">
    <property type="nucleotide sequence ID" value="NZ_JAFFZM010000004.1"/>
</dbReference>
<evidence type="ECO:0000313" key="2">
    <source>
        <dbReference type="Proteomes" id="UP000721954"/>
    </source>
</evidence>